<organism evidence="2 3">
    <name type="scientific">Halorubrum tibetense</name>
    <dbReference type="NCBI Taxonomy" id="175631"/>
    <lineage>
        <taxon>Archaea</taxon>
        <taxon>Methanobacteriati</taxon>
        <taxon>Methanobacteriota</taxon>
        <taxon>Stenosarchaea group</taxon>
        <taxon>Halobacteria</taxon>
        <taxon>Halobacteriales</taxon>
        <taxon>Haloferacaceae</taxon>
        <taxon>Halorubrum</taxon>
    </lineage>
</organism>
<proteinExistence type="predicted"/>
<feature type="domain" description="FAD-dependent urate hydroxylase HpyO/Asp monooxygenase CreE-like FAD/NAD(P)-binding" evidence="1">
    <location>
        <begin position="17"/>
        <end position="164"/>
    </location>
</feature>
<dbReference type="EMBL" id="JBHSWW010000069">
    <property type="protein sequence ID" value="MFC6753170.1"/>
    <property type="molecule type" value="Genomic_DNA"/>
</dbReference>
<dbReference type="AlphaFoldDB" id="A0ABD5S9P6"/>
<evidence type="ECO:0000313" key="3">
    <source>
        <dbReference type="Proteomes" id="UP001596442"/>
    </source>
</evidence>
<comment type="caution">
    <text evidence="2">The sequence shown here is derived from an EMBL/GenBank/DDBJ whole genome shotgun (WGS) entry which is preliminary data.</text>
</comment>
<gene>
    <name evidence="2" type="ORF">ACFQEU_06775</name>
</gene>
<name>A0ABD5S9P6_9EURY</name>
<protein>
    <submittedName>
        <fullName evidence="2">FAD/NAD(P)-binding protein</fullName>
    </submittedName>
</protein>
<dbReference type="Proteomes" id="UP001596442">
    <property type="component" value="Unassembled WGS sequence"/>
</dbReference>
<accession>A0ABD5S9P6</accession>
<dbReference type="InterPro" id="IPR038732">
    <property type="entry name" value="HpyO/CreE_NAD-binding"/>
</dbReference>
<keyword evidence="3" id="KW-1185">Reference proteome</keyword>
<evidence type="ECO:0000259" key="1">
    <source>
        <dbReference type="Pfam" id="PF13454"/>
    </source>
</evidence>
<dbReference type="SUPFAM" id="SSF51905">
    <property type="entry name" value="FAD/NAD(P)-binding domain"/>
    <property type="match status" value="1"/>
</dbReference>
<dbReference type="PANTHER" id="PTHR38663">
    <property type="match status" value="1"/>
</dbReference>
<dbReference type="RefSeq" id="WP_379780549.1">
    <property type="nucleotide sequence ID" value="NZ_JBHSWW010000069.1"/>
</dbReference>
<evidence type="ECO:0000313" key="2">
    <source>
        <dbReference type="EMBL" id="MFC6753170.1"/>
    </source>
</evidence>
<dbReference type="PANTHER" id="PTHR38663:SF1">
    <property type="entry name" value="L-ORNITHINE N(5)-MONOOXYGENASE"/>
    <property type="match status" value="1"/>
</dbReference>
<reference evidence="2 3" key="1">
    <citation type="journal article" date="2019" name="Int. J. Syst. Evol. Microbiol.">
        <title>The Global Catalogue of Microorganisms (GCM) 10K type strain sequencing project: providing services to taxonomists for standard genome sequencing and annotation.</title>
        <authorList>
            <consortium name="The Broad Institute Genomics Platform"/>
            <consortium name="The Broad Institute Genome Sequencing Center for Infectious Disease"/>
            <person name="Wu L."/>
            <person name="Ma J."/>
        </authorList>
    </citation>
    <scope>NUCLEOTIDE SEQUENCE [LARGE SCALE GENOMIC DNA]</scope>
    <source>
        <strain evidence="2 3">CGMCC 1.3239</strain>
    </source>
</reference>
<sequence length="423" mass="45577">MEERQPDDAVDPTVRCAIVGGGVHGVHLAARLLDETSLNRREMVILDPNDRLLASFRRKARACGMETLRSTYVQHVGTEPFGLESFAEGHGREDELRPTVDYPERPTLSLFLDHADHVIAREGLDALHRRATVETVNPRAGGGLRLVTSDDVLDAVTGVLAIGHGGRFNIPNWASDVDGVDHVWGDFPGVNGLDHAGTSRPTVVVGGGITAAQLACTLSETRPVTLVSRHPLEWEVSEADPPWLNWNHIERRLHRHPRASRERLAAVSDARQVATVPPHLYDRLDRRIDAGRLRIVEGEVADATGVANGVRVGLADGELIDADRVVCATGFEPAVRHPFVDRVADELGLARGYRGHPVLDDATLAWQSTDGSPSPVYVSGALALGTVGPYAPNIPGAKRAADRITSAIGSDGSEPFGRTARAD</sequence>
<dbReference type="Pfam" id="PF13454">
    <property type="entry name" value="NAD_binding_9"/>
    <property type="match status" value="1"/>
</dbReference>
<dbReference type="Gene3D" id="3.50.50.60">
    <property type="entry name" value="FAD/NAD(P)-binding domain"/>
    <property type="match status" value="1"/>
</dbReference>
<dbReference type="InterPro" id="IPR036188">
    <property type="entry name" value="FAD/NAD-bd_sf"/>
</dbReference>